<evidence type="ECO:0000313" key="10">
    <source>
        <dbReference type="EMBL" id="GAP61611.1"/>
    </source>
</evidence>
<dbReference type="PROSITE" id="PS50110">
    <property type="entry name" value="RESPONSE_REGULATORY"/>
    <property type="match status" value="1"/>
</dbReference>
<dbReference type="FunFam" id="3.40.50.2300:FF:000001">
    <property type="entry name" value="DNA-binding response regulator PhoB"/>
    <property type="match status" value="1"/>
</dbReference>
<feature type="domain" description="Response regulatory" evidence="8">
    <location>
        <begin position="3"/>
        <end position="117"/>
    </location>
</feature>
<evidence type="ECO:0000256" key="6">
    <source>
        <dbReference type="PROSITE-ProRule" id="PRU00169"/>
    </source>
</evidence>
<dbReference type="Proteomes" id="UP000050502">
    <property type="component" value="Unassembled WGS sequence"/>
</dbReference>
<dbReference type="InterPro" id="IPR011006">
    <property type="entry name" value="CheY-like_superfamily"/>
</dbReference>
<dbReference type="SMART" id="SM00448">
    <property type="entry name" value="REC"/>
    <property type="match status" value="1"/>
</dbReference>
<reference evidence="12" key="3">
    <citation type="submission" date="2015-08" db="EMBL/GenBank/DDBJ databases">
        <title>Draft Genome Sequence of a Heterotrophic Facultative Anaerobic Bacterium Ardenticatena maritima Strain 110S.</title>
        <authorList>
            <person name="Kawaichi S."/>
            <person name="Yoshida T."/>
            <person name="Sako Y."/>
            <person name="Nakamura R."/>
        </authorList>
    </citation>
    <scope>NUCLEOTIDE SEQUENCE [LARGE SCALE GENOMIC DNA]</scope>
    <source>
        <strain evidence="12">110S</strain>
    </source>
</reference>
<dbReference type="PANTHER" id="PTHR48111:SF73">
    <property type="entry name" value="ALKALINE PHOSPHATASE SYNTHESIS TRANSCRIPTIONAL REGULATORY PROTEIN PHOP"/>
    <property type="match status" value="1"/>
</dbReference>
<keyword evidence="3" id="KW-0805">Transcription regulation</keyword>
<dbReference type="FunCoup" id="A0A0M8K671">
    <property type="interactions" value="289"/>
</dbReference>
<dbReference type="CDD" id="cd00383">
    <property type="entry name" value="trans_reg_C"/>
    <property type="match status" value="1"/>
</dbReference>
<feature type="DNA-binding region" description="OmpR/PhoB-type" evidence="7">
    <location>
        <begin position="132"/>
        <end position="228"/>
    </location>
</feature>
<feature type="modified residue" description="4-aspartylphosphate" evidence="6">
    <location>
        <position position="52"/>
    </location>
</feature>
<evidence type="ECO:0000313" key="12">
    <source>
        <dbReference type="Proteomes" id="UP000037784"/>
    </source>
</evidence>
<evidence type="ECO:0000256" key="2">
    <source>
        <dbReference type="ARBA" id="ARBA00023012"/>
    </source>
</evidence>
<dbReference type="SUPFAM" id="SSF52172">
    <property type="entry name" value="CheY-like"/>
    <property type="match status" value="1"/>
</dbReference>
<dbReference type="InterPro" id="IPR016032">
    <property type="entry name" value="Sig_transdc_resp-reg_C-effctor"/>
</dbReference>
<evidence type="ECO:0000256" key="1">
    <source>
        <dbReference type="ARBA" id="ARBA00022553"/>
    </source>
</evidence>
<keyword evidence="1 6" id="KW-0597">Phosphoprotein</keyword>
<sequence>MSTILVVDDEQHIFELVRLYLEQEGFDVAYAADGVEALRKVAEIEPDLVVLDVMLPELDGLSVCRQLRQDGNRVPIILLTARGDDIDKILGLELGADDYVTKPFNPRELVARVKAVLRRVGGTEGSSDQTREVPLALGRVRLFPKRREVFIGKEQVYLRPKEFDLLETFLRHPGQVLSREQILNRVWGYDYVGETRTVDVHVASLRDKLEESGVKVETVWGIGYKLVEEV</sequence>
<dbReference type="AlphaFoldDB" id="A0A0M8K671"/>
<dbReference type="Gene3D" id="3.40.50.2300">
    <property type="match status" value="1"/>
</dbReference>
<evidence type="ECO:0000313" key="13">
    <source>
        <dbReference type="Proteomes" id="UP000050502"/>
    </source>
</evidence>
<dbReference type="GO" id="GO:0032993">
    <property type="term" value="C:protein-DNA complex"/>
    <property type="evidence" value="ECO:0007669"/>
    <property type="project" value="TreeGrafter"/>
</dbReference>
<keyword evidence="4 7" id="KW-0238">DNA-binding</keyword>
<dbReference type="GO" id="GO:0000976">
    <property type="term" value="F:transcription cis-regulatory region binding"/>
    <property type="evidence" value="ECO:0007669"/>
    <property type="project" value="TreeGrafter"/>
</dbReference>
<dbReference type="InterPro" id="IPR001789">
    <property type="entry name" value="Sig_transdc_resp-reg_receiver"/>
</dbReference>
<keyword evidence="12" id="KW-1185">Reference proteome</keyword>
<keyword evidence="5" id="KW-0804">Transcription</keyword>
<reference evidence="10 12" key="1">
    <citation type="journal article" date="2015" name="Genome Announc.">
        <title>Draft Genome Sequence of a Heterotrophic Facultative Anaerobic Thermophilic Bacterium, Ardenticatena maritima Strain 110ST.</title>
        <authorList>
            <person name="Kawaichi S."/>
            <person name="Yoshida T."/>
            <person name="Sako Y."/>
            <person name="Nakamura R."/>
        </authorList>
    </citation>
    <scope>NUCLEOTIDE SEQUENCE [LARGE SCALE GENOMIC DNA]</scope>
    <source>
        <strain evidence="10 12">110S</strain>
    </source>
</reference>
<dbReference type="FunFam" id="1.10.10.10:FF:000018">
    <property type="entry name" value="DNA-binding response regulator ResD"/>
    <property type="match status" value="1"/>
</dbReference>
<dbReference type="SUPFAM" id="SSF46894">
    <property type="entry name" value="C-terminal effector domain of the bipartite response regulators"/>
    <property type="match status" value="1"/>
</dbReference>
<evidence type="ECO:0000256" key="5">
    <source>
        <dbReference type="ARBA" id="ARBA00023163"/>
    </source>
</evidence>
<accession>A0A0M8K671</accession>
<dbReference type="STRING" id="872965.SE16_07705"/>
<dbReference type="GO" id="GO:0006355">
    <property type="term" value="P:regulation of DNA-templated transcription"/>
    <property type="evidence" value="ECO:0007669"/>
    <property type="project" value="InterPro"/>
</dbReference>
<proteinExistence type="predicted"/>
<dbReference type="Gene3D" id="6.10.250.690">
    <property type="match status" value="1"/>
</dbReference>
<dbReference type="InterPro" id="IPR036388">
    <property type="entry name" value="WH-like_DNA-bd_sf"/>
</dbReference>
<dbReference type="RefSeq" id="WP_054491569.1">
    <property type="nucleotide sequence ID" value="NZ_BBZA01000003.1"/>
</dbReference>
<dbReference type="SMART" id="SM00862">
    <property type="entry name" value="Trans_reg_C"/>
    <property type="match status" value="1"/>
</dbReference>
<dbReference type="PROSITE" id="PS51755">
    <property type="entry name" value="OMPR_PHOB"/>
    <property type="match status" value="1"/>
</dbReference>
<comment type="caution">
    <text evidence="10">The sequence shown here is derived from an EMBL/GenBank/DDBJ whole genome shotgun (WGS) entry which is preliminary data.</text>
</comment>
<organism evidence="10 12">
    <name type="scientific">Ardenticatena maritima</name>
    <dbReference type="NCBI Taxonomy" id="872965"/>
    <lineage>
        <taxon>Bacteria</taxon>
        <taxon>Bacillati</taxon>
        <taxon>Chloroflexota</taxon>
        <taxon>Ardenticatenia</taxon>
        <taxon>Ardenticatenales</taxon>
        <taxon>Ardenticatenaceae</taxon>
        <taxon>Ardenticatena</taxon>
    </lineage>
</organism>
<name>A0A0M8K671_9CHLR</name>
<dbReference type="PANTHER" id="PTHR48111">
    <property type="entry name" value="REGULATOR OF RPOS"/>
    <property type="match status" value="1"/>
</dbReference>
<dbReference type="EMBL" id="LGKN01000004">
    <property type="protein sequence ID" value="KPL88617.1"/>
    <property type="molecule type" value="Genomic_DNA"/>
</dbReference>
<dbReference type="GO" id="GO:0005829">
    <property type="term" value="C:cytosol"/>
    <property type="evidence" value="ECO:0007669"/>
    <property type="project" value="TreeGrafter"/>
</dbReference>
<evidence type="ECO:0000256" key="3">
    <source>
        <dbReference type="ARBA" id="ARBA00023015"/>
    </source>
</evidence>
<gene>
    <name evidence="10" type="primary">phoB1</name>
    <name evidence="10" type="ORF">ARMA_0034</name>
    <name evidence="11" type="ORF">SE16_07705</name>
</gene>
<dbReference type="InParanoid" id="A0A0M8K671"/>
<dbReference type="EMBL" id="BBZA01000003">
    <property type="protein sequence ID" value="GAP61611.1"/>
    <property type="molecule type" value="Genomic_DNA"/>
</dbReference>
<evidence type="ECO:0000256" key="4">
    <source>
        <dbReference type="ARBA" id="ARBA00023125"/>
    </source>
</evidence>
<dbReference type="InterPro" id="IPR039420">
    <property type="entry name" value="WalR-like"/>
</dbReference>
<dbReference type="PATRIC" id="fig|872965.6.peg.1579"/>
<dbReference type="Pfam" id="PF00072">
    <property type="entry name" value="Response_reg"/>
    <property type="match status" value="1"/>
</dbReference>
<protein>
    <submittedName>
        <fullName evidence="10">Two-component system, OmpR family, alkaline phosphatase synthesis response regulator PhoP</fullName>
    </submittedName>
</protein>
<evidence type="ECO:0000313" key="11">
    <source>
        <dbReference type="EMBL" id="KPL88617.1"/>
    </source>
</evidence>
<reference evidence="11 13" key="2">
    <citation type="submission" date="2015-07" db="EMBL/GenBank/DDBJ databases">
        <title>Whole genome sequence of Ardenticatena maritima DSM 23922.</title>
        <authorList>
            <person name="Hemp J."/>
            <person name="Ward L.M."/>
            <person name="Pace L.A."/>
            <person name="Fischer W.W."/>
        </authorList>
    </citation>
    <scope>NUCLEOTIDE SEQUENCE [LARGE SCALE GENOMIC DNA]</scope>
    <source>
        <strain evidence="11 13">110S</strain>
    </source>
</reference>
<feature type="domain" description="OmpR/PhoB-type" evidence="9">
    <location>
        <begin position="132"/>
        <end position="228"/>
    </location>
</feature>
<keyword evidence="2" id="KW-0902">Two-component regulatory system</keyword>
<dbReference type="Pfam" id="PF00486">
    <property type="entry name" value="Trans_reg_C"/>
    <property type="match status" value="1"/>
</dbReference>
<dbReference type="OrthoDB" id="9790454at2"/>
<dbReference type="InterPro" id="IPR001867">
    <property type="entry name" value="OmpR/PhoB-type_DNA-bd"/>
</dbReference>
<dbReference type="GO" id="GO:0000156">
    <property type="term" value="F:phosphorelay response regulator activity"/>
    <property type="evidence" value="ECO:0007669"/>
    <property type="project" value="TreeGrafter"/>
</dbReference>
<evidence type="ECO:0000256" key="7">
    <source>
        <dbReference type="PROSITE-ProRule" id="PRU01091"/>
    </source>
</evidence>
<dbReference type="Gene3D" id="1.10.10.10">
    <property type="entry name" value="Winged helix-like DNA-binding domain superfamily/Winged helix DNA-binding domain"/>
    <property type="match status" value="1"/>
</dbReference>
<dbReference type="Proteomes" id="UP000037784">
    <property type="component" value="Unassembled WGS sequence"/>
</dbReference>
<evidence type="ECO:0000259" key="9">
    <source>
        <dbReference type="PROSITE" id="PS51755"/>
    </source>
</evidence>
<evidence type="ECO:0000259" key="8">
    <source>
        <dbReference type="PROSITE" id="PS50110"/>
    </source>
</evidence>